<dbReference type="EMBL" id="LKAM01000002">
    <property type="protein sequence ID" value="KUM50037.1"/>
    <property type="molecule type" value="Genomic_DNA"/>
</dbReference>
<name>A0A101M363_PICGL</name>
<geneLocation type="mitochondrion" evidence="1"/>
<sequence length="64" mass="7376">MCISNIYIIYGAHHKLFNPSFIVHESIYVSIPISKVKTNKMRSFTPLEHRMSVLLIASPTWVSQ</sequence>
<protein>
    <submittedName>
        <fullName evidence="1">Uncharacterized protein</fullName>
    </submittedName>
</protein>
<reference evidence="1" key="1">
    <citation type="journal article" date="2015" name="Genome Biol. Evol.">
        <title>Organellar Genomes of White Spruce (Picea glauca): Assembly and Annotation.</title>
        <authorList>
            <person name="Jackman S.D."/>
            <person name="Warren R.L."/>
            <person name="Gibb E.A."/>
            <person name="Vandervalk B.P."/>
            <person name="Mohamadi H."/>
            <person name="Chu J."/>
            <person name="Raymond A."/>
            <person name="Pleasance S."/>
            <person name="Coope R."/>
            <person name="Wildung M.R."/>
            <person name="Ritland C.E."/>
            <person name="Bousquet J."/>
            <person name="Jones S.J."/>
            <person name="Bohlmann J."/>
            <person name="Birol I."/>
        </authorList>
    </citation>
    <scope>NUCLEOTIDE SEQUENCE [LARGE SCALE GENOMIC DNA]</scope>
    <source>
        <tissue evidence="1">Flushing bud</tissue>
    </source>
</reference>
<dbReference type="AlphaFoldDB" id="A0A101M363"/>
<proteinExistence type="predicted"/>
<gene>
    <name evidence="1" type="ORF">ABT39_MTgene3265</name>
</gene>
<evidence type="ECO:0000313" key="1">
    <source>
        <dbReference type="EMBL" id="KUM50037.1"/>
    </source>
</evidence>
<organism evidence="1">
    <name type="scientific">Picea glauca</name>
    <name type="common">White spruce</name>
    <name type="synonym">Pinus glauca</name>
    <dbReference type="NCBI Taxonomy" id="3330"/>
    <lineage>
        <taxon>Eukaryota</taxon>
        <taxon>Viridiplantae</taxon>
        <taxon>Streptophyta</taxon>
        <taxon>Embryophyta</taxon>
        <taxon>Tracheophyta</taxon>
        <taxon>Spermatophyta</taxon>
        <taxon>Pinopsida</taxon>
        <taxon>Pinidae</taxon>
        <taxon>Conifers I</taxon>
        <taxon>Pinales</taxon>
        <taxon>Pinaceae</taxon>
        <taxon>Picea</taxon>
    </lineage>
</organism>
<comment type="caution">
    <text evidence="1">The sequence shown here is derived from an EMBL/GenBank/DDBJ whole genome shotgun (WGS) entry which is preliminary data.</text>
</comment>
<accession>A0A101M363</accession>
<keyword evidence="1" id="KW-0496">Mitochondrion</keyword>